<keyword evidence="3" id="KW-1185">Reference proteome</keyword>
<dbReference type="EMBL" id="BMAO01032255">
    <property type="protein sequence ID" value="GFQ80961.1"/>
    <property type="molecule type" value="Genomic_DNA"/>
</dbReference>
<evidence type="ECO:0000313" key="3">
    <source>
        <dbReference type="Proteomes" id="UP000887116"/>
    </source>
</evidence>
<dbReference type="AlphaFoldDB" id="A0A8X6KQT2"/>
<proteinExistence type="predicted"/>
<feature type="region of interest" description="Disordered" evidence="1">
    <location>
        <begin position="1"/>
        <end position="100"/>
    </location>
</feature>
<evidence type="ECO:0000256" key="1">
    <source>
        <dbReference type="SAM" id="MobiDB-lite"/>
    </source>
</evidence>
<name>A0A8X6KQT2_TRICU</name>
<gene>
    <name evidence="2" type="ORF">TNCT_731261</name>
</gene>
<reference evidence="2" key="1">
    <citation type="submission" date="2020-07" db="EMBL/GenBank/DDBJ databases">
        <title>Multicomponent nature underlies the extraordinary mechanical properties of spider dragline silk.</title>
        <authorList>
            <person name="Kono N."/>
            <person name="Nakamura H."/>
            <person name="Mori M."/>
            <person name="Yoshida Y."/>
            <person name="Ohtoshi R."/>
            <person name="Malay A.D."/>
            <person name="Moran D.A.P."/>
            <person name="Tomita M."/>
            <person name="Numata K."/>
            <person name="Arakawa K."/>
        </authorList>
    </citation>
    <scope>NUCLEOTIDE SEQUENCE</scope>
</reference>
<dbReference type="Proteomes" id="UP000887116">
    <property type="component" value="Unassembled WGS sequence"/>
</dbReference>
<comment type="caution">
    <text evidence="2">The sequence shown here is derived from an EMBL/GenBank/DDBJ whole genome shotgun (WGS) entry which is preliminary data.</text>
</comment>
<sequence>MTKGEVADENQVSRRSSPCPSRGVADKSRQVPHGRSSPYADDTSMKGKSRQGGPVHTPYATDCAISERLEANRRTSPYLKSRSNKYQEEEEISALQAVQW</sequence>
<protein>
    <submittedName>
        <fullName evidence="2">Uncharacterized protein</fullName>
    </submittedName>
</protein>
<evidence type="ECO:0000313" key="2">
    <source>
        <dbReference type="EMBL" id="GFQ80961.1"/>
    </source>
</evidence>
<organism evidence="2 3">
    <name type="scientific">Trichonephila clavata</name>
    <name type="common">Joro spider</name>
    <name type="synonym">Nephila clavata</name>
    <dbReference type="NCBI Taxonomy" id="2740835"/>
    <lineage>
        <taxon>Eukaryota</taxon>
        <taxon>Metazoa</taxon>
        <taxon>Ecdysozoa</taxon>
        <taxon>Arthropoda</taxon>
        <taxon>Chelicerata</taxon>
        <taxon>Arachnida</taxon>
        <taxon>Araneae</taxon>
        <taxon>Araneomorphae</taxon>
        <taxon>Entelegynae</taxon>
        <taxon>Araneoidea</taxon>
        <taxon>Nephilidae</taxon>
        <taxon>Trichonephila</taxon>
    </lineage>
</organism>
<accession>A0A8X6KQT2</accession>